<dbReference type="OrthoDB" id="200394at2"/>
<keyword evidence="3" id="KW-1133">Transmembrane helix</keyword>
<name>D5EKM3_CORAD</name>
<protein>
    <submittedName>
        <fullName evidence="4">Uncharacterized protein</fullName>
    </submittedName>
</protein>
<dbReference type="AlphaFoldDB" id="D5EKM3"/>
<keyword evidence="3" id="KW-0812">Transmembrane</keyword>
<feature type="region of interest" description="Disordered" evidence="2">
    <location>
        <begin position="9"/>
        <end position="31"/>
    </location>
</feature>
<accession>D5EKM3</accession>
<feature type="transmembrane region" description="Helical" evidence="3">
    <location>
        <begin position="41"/>
        <end position="64"/>
    </location>
</feature>
<keyword evidence="5" id="KW-1185">Reference proteome</keyword>
<evidence type="ECO:0000313" key="4">
    <source>
        <dbReference type="EMBL" id="ADE54930.1"/>
    </source>
</evidence>
<sequence>MSLINQALKKAQNDRGGAPRSADAAGAPAYTQAPQKNNTPLMLGLVALFAVLIGLVAGLSILVFGQQDSAPQQPAVQQAGAAPSTAPAAVNPEPRQQPKPQPIETAAAPTTPPVELNELQTARENAERDLQEKQAADAAATLARQQAEAKASSEEQANAIRIWLNEARINGIKLKGSSPKVVLNSKAYTIDDNVNFELGLSVRDIQRNLVIFVDEAGNEYTKRP</sequence>
<feature type="compositionally biased region" description="Low complexity" evidence="2">
    <location>
        <begin position="74"/>
        <end position="92"/>
    </location>
</feature>
<feature type="compositionally biased region" description="Low complexity" evidence="2">
    <location>
        <begin position="14"/>
        <end position="29"/>
    </location>
</feature>
<keyword evidence="1" id="KW-0175">Coiled coil</keyword>
<dbReference type="RefSeq" id="WP_013043652.1">
    <property type="nucleotide sequence ID" value="NC_014008.1"/>
</dbReference>
<dbReference type="EMBL" id="CP001998">
    <property type="protein sequence ID" value="ADE54930.1"/>
    <property type="molecule type" value="Genomic_DNA"/>
</dbReference>
<evidence type="ECO:0000256" key="3">
    <source>
        <dbReference type="SAM" id="Phobius"/>
    </source>
</evidence>
<feature type="coiled-coil region" evidence="1">
    <location>
        <begin position="116"/>
        <end position="148"/>
    </location>
</feature>
<keyword evidence="3" id="KW-0472">Membrane</keyword>
<dbReference type="KEGG" id="caa:Caka_1912"/>
<gene>
    <name evidence="4" type="ordered locus">Caka_1912</name>
</gene>
<reference evidence="4 5" key="1">
    <citation type="journal article" date="2010" name="Stand. Genomic Sci.">
        <title>Complete genome sequence of Coraliomargarita akajimensis type strain (04OKA010-24).</title>
        <authorList>
            <person name="Mavromatis K."/>
            <person name="Abt B."/>
            <person name="Brambilla E."/>
            <person name="Lapidus A."/>
            <person name="Copeland A."/>
            <person name="Deshpande S."/>
            <person name="Nolan M."/>
            <person name="Lucas S."/>
            <person name="Tice H."/>
            <person name="Cheng J.F."/>
            <person name="Han C."/>
            <person name="Detter J.C."/>
            <person name="Woyke T."/>
            <person name="Goodwin L."/>
            <person name="Pitluck S."/>
            <person name="Held B."/>
            <person name="Brettin T."/>
            <person name="Tapia R."/>
            <person name="Ivanova N."/>
            <person name="Mikhailova N."/>
            <person name="Pati A."/>
            <person name="Liolios K."/>
            <person name="Chen A."/>
            <person name="Palaniappan K."/>
            <person name="Land M."/>
            <person name="Hauser L."/>
            <person name="Chang Y.J."/>
            <person name="Jeffries C.D."/>
            <person name="Rohde M."/>
            <person name="Goker M."/>
            <person name="Bristow J."/>
            <person name="Eisen J.A."/>
            <person name="Markowitz V."/>
            <person name="Hugenholtz P."/>
            <person name="Klenk H.P."/>
            <person name="Kyrpides N.C."/>
        </authorList>
    </citation>
    <scope>NUCLEOTIDE SEQUENCE [LARGE SCALE GENOMIC DNA]</scope>
    <source>
        <strain evidence="5">DSM 45221 / IAM 15411 / JCM 23193 / KCTC 12865</strain>
    </source>
</reference>
<evidence type="ECO:0000256" key="1">
    <source>
        <dbReference type="SAM" id="Coils"/>
    </source>
</evidence>
<feature type="region of interest" description="Disordered" evidence="2">
    <location>
        <begin position="74"/>
        <end position="113"/>
    </location>
</feature>
<dbReference type="Proteomes" id="UP000000925">
    <property type="component" value="Chromosome"/>
</dbReference>
<proteinExistence type="predicted"/>
<evidence type="ECO:0000256" key="2">
    <source>
        <dbReference type="SAM" id="MobiDB-lite"/>
    </source>
</evidence>
<dbReference type="STRING" id="583355.Caka_1912"/>
<dbReference type="HOGENOM" id="CLU_1255524_0_0_0"/>
<organism evidence="4 5">
    <name type="scientific">Coraliomargarita akajimensis (strain DSM 45221 / IAM 15411 / JCM 23193 / KCTC 12865 / 04OKA010-24)</name>
    <dbReference type="NCBI Taxonomy" id="583355"/>
    <lineage>
        <taxon>Bacteria</taxon>
        <taxon>Pseudomonadati</taxon>
        <taxon>Verrucomicrobiota</taxon>
        <taxon>Opitutia</taxon>
        <taxon>Puniceicoccales</taxon>
        <taxon>Coraliomargaritaceae</taxon>
        <taxon>Coraliomargarita</taxon>
    </lineage>
</organism>
<evidence type="ECO:0000313" key="5">
    <source>
        <dbReference type="Proteomes" id="UP000000925"/>
    </source>
</evidence>